<sequence length="911" mass="102259">MRTVLFWTVLCCTTILYGQSTSIISGNVLEKGVLRPIKNASIAINGFSEVHLTNEEGEFHIETDQRGEQVLEISSLGFNPKRFAIFLEGNPIDLGQIYLEKDLAQEKTDNLITLTEGDFLDDGEAVSGALGLLQSTRDIFLNRAAFDFGQAFFKVRGFDSRNGTVLLNGIPMNKFFDGRPQWNNWGGLNDVVRNQEFTQGLSLNPYTFGGILGNTNMDMRPSGLRPGVRLSSSTSNRTYRGRLMATYSSGLRANGLAYTFSASRRWAQEGYVEGTLYDAYSFFGSLEYSLNTENGLMLTAVFARNRRGRSAAITEEVFDLMGNRYNPYWGEQEGKVRNSREREIFEPIFMLNHFLRSKKFNWTTGIAYQFGNNARSRVGYFNTPNPDPTYYRYLPSYHINGSIGADFVNANLAREGFINNPQIQWQEIYSANTANNGPAGYLLYDDVAQDNQITGSSTLVFKPNEKMNFGAGVNFRTTTSENFARINDLLGADFHQDMDAFSGTFNDINGNLEKTAGEKFSYHYLLDASQLEAFGQVEFKSRKWSGFTSASFSNFGVQREGLFANERFLENSFGTSEKVSFSSLGLKGGFTYFLSGRHWFTVNGAKLERPPTLQNVFINPRENNEIVSDIQKETITTLDLNYFVRLPDITGRISAFYTRFQNTTDINFFFVDSGLGSDFVQEVITGLDKLHKGIEFGLEYQPSSSVKLSAAGNFGQYVYASDPSVQINFDTAGAEEDLIDPQGNIDLGIAQLKDLKLAQGPQTALSIGVEYRSPKYWWVGATTNYLADNQINLATITRTRSFLLDPETGKHFPDATEEAVTKLLKQQPLEDIYLLNLIGGKSWLVQKKYISAFLSVNNLFNTVFKSGGYEQSRNGNFGQLQQDNLSGSPLFGPKYWYSYGRTYFLNLAISF</sequence>
<evidence type="ECO:0000256" key="3">
    <source>
        <dbReference type="ARBA" id="ARBA00023237"/>
    </source>
</evidence>
<comment type="caution">
    <text evidence="4">The sequence shown here is derived from an EMBL/GenBank/DDBJ whole genome shotgun (WGS) entry which is preliminary data.</text>
</comment>
<dbReference type="RefSeq" id="WP_116184226.1">
    <property type="nucleotide sequence ID" value="NZ_QTJX01000002.1"/>
</dbReference>
<dbReference type="GO" id="GO:0009279">
    <property type="term" value="C:cell outer membrane"/>
    <property type="evidence" value="ECO:0007669"/>
    <property type="project" value="UniProtKB-SubCell"/>
</dbReference>
<dbReference type="SUPFAM" id="SSF49464">
    <property type="entry name" value="Carboxypeptidase regulatory domain-like"/>
    <property type="match status" value="1"/>
</dbReference>
<gene>
    <name evidence="4" type="ORF">DX873_09580</name>
</gene>
<protein>
    <submittedName>
        <fullName evidence="4">TonB-dependent receptor</fullName>
    </submittedName>
</protein>
<dbReference type="Gene3D" id="2.40.170.20">
    <property type="entry name" value="TonB-dependent receptor, beta-barrel domain"/>
    <property type="match status" value="1"/>
</dbReference>
<proteinExistence type="predicted"/>
<evidence type="ECO:0000313" key="5">
    <source>
        <dbReference type="Proteomes" id="UP000261828"/>
    </source>
</evidence>
<dbReference type="InterPro" id="IPR008969">
    <property type="entry name" value="CarboxyPept-like_regulatory"/>
</dbReference>
<reference evidence="4 5" key="1">
    <citation type="submission" date="2018-08" db="EMBL/GenBank/DDBJ databases">
        <title>Muricauda nanhaiensis sp. nov., isolated from seawater of the South China Sea.</title>
        <authorList>
            <person name="Dang Y."/>
        </authorList>
    </citation>
    <scope>NUCLEOTIDE SEQUENCE [LARGE SCALE GENOMIC DNA]</scope>
    <source>
        <strain evidence="4 5">SM1704</strain>
    </source>
</reference>
<comment type="subcellular location">
    <subcellularLocation>
        <location evidence="1">Cell outer membrane</location>
    </subcellularLocation>
</comment>
<evidence type="ECO:0000313" key="4">
    <source>
        <dbReference type="EMBL" id="RDY59613.1"/>
    </source>
</evidence>
<name>A0A371JQA5_9FLAO</name>
<evidence type="ECO:0000256" key="2">
    <source>
        <dbReference type="ARBA" id="ARBA00023136"/>
    </source>
</evidence>
<accession>A0A371JQA5</accession>
<evidence type="ECO:0000256" key="1">
    <source>
        <dbReference type="ARBA" id="ARBA00004442"/>
    </source>
</evidence>
<dbReference type="OrthoDB" id="1453181at2"/>
<dbReference type="EMBL" id="QTJX01000002">
    <property type="protein sequence ID" value="RDY59613.1"/>
    <property type="molecule type" value="Genomic_DNA"/>
</dbReference>
<keyword evidence="5" id="KW-1185">Reference proteome</keyword>
<keyword evidence="3" id="KW-0998">Cell outer membrane</keyword>
<keyword evidence="4" id="KW-0675">Receptor</keyword>
<dbReference type="AlphaFoldDB" id="A0A371JQA5"/>
<dbReference type="Proteomes" id="UP000261828">
    <property type="component" value="Unassembled WGS sequence"/>
</dbReference>
<dbReference type="Pfam" id="PF13715">
    <property type="entry name" value="CarbopepD_reg_2"/>
    <property type="match status" value="1"/>
</dbReference>
<organism evidence="4 5">
    <name type="scientific">Flagellimonas nanhaiensis</name>
    <dbReference type="NCBI Taxonomy" id="2292706"/>
    <lineage>
        <taxon>Bacteria</taxon>
        <taxon>Pseudomonadati</taxon>
        <taxon>Bacteroidota</taxon>
        <taxon>Flavobacteriia</taxon>
        <taxon>Flavobacteriales</taxon>
        <taxon>Flavobacteriaceae</taxon>
        <taxon>Flagellimonas</taxon>
    </lineage>
</organism>
<dbReference type="InterPro" id="IPR036942">
    <property type="entry name" value="Beta-barrel_TonB_sf"/>
</dbReference>
<dbReference type="SUPFAM" id="SSF56935">
    <property type="entry name" value="Porins"/>
    <property type="match status" value="1"/>
</dbReference>
<keyword evidence="2" id="KW-0472">Membrane</keyword>